<dbReference type="InterPro" id="IPR006481">
    <property type="entry name" value="Phage_lambda_GpS_holin"/>
</dbReference>
<keyword evidence="1" id="KW-0812">Transmembrane</keyword>
<dbReference type="Pfam" id="PF05106">
    <property type="entry name" value="Phage_holin_3_1"/>
    <property type="match status" value="1"/>
</dbReference>
<accession>A0AB39BYL1</accession>
<evidence type="ECO:0000256" key="1">
    <source>
        <dbReference type="SAM" id="Phobius"/>
    </source>
</evidence>
<dbReference type="NCBIfam" id="TIGR01594">
    <property type="entry name" value="holin_lambda"/>
    <property type="match status" value="1"/>
</dbReference>
<keyword evidence="1" id="KW-0472">Membrane</keyword>
<feature type="transmembrane region" description="Helical" evidence="1">
    <location>
        <begin position="54"/>
        <end position="72"/>
    </location>
</feature>
<keyword evidence="1" id="KW-1133">Transmembrane helix</keyword>
<sequence>MRDTRDMKMPDRPETWQAVLAWLQTIAPSLYAFCLSVTIAVLRVVYGGGTKRQMVLEGALCGFATLTLVPLLEYFGLPQSMATFVGGSVGFLGTEKLRDLAIRWGEKKASA</sequence>
<evidence type="ECO:0000313" key="2">
    <source>
        <dbReference type="EMBL" id="XDI97874.1"/>
    </source>
</evidence>
<feature type="transmembrane region" description="Helical" evidence="1">
    <location>
        <begin position="20"/>
        <end position="42"/>
    </location>
</feature>
<protein>
    <submittedName>
        <fullName evidence="2">Holin/anti-holin</fullName>
    </submittedName>
</protein>
<dbReference type="EMBL" id="PP986816">
    <property type="protein sequence ID" value="XDI97874.1"/>
    <property type="molecule type" value="Genomic_DNA"/>
</dbReference>
<name>A0AB39BYL1_9CAUD</name>
<proteinExistence type="predicted"/>
<organism evidence="2">
    <name type="scientific">Pakpunavirus sp</name>
    <dbReference type="NCBI Taxonomy" id="2833053"/>
    <lineage>
        <taxon>Viruses</taxon>
        <taxon>Duplodnaviria</taxon>
        <taxon>Heunggongvirae</taxon>
        <taxon>Uroviricota</taxon>
        <taxon>Caudoviricetes</taxon>
        <taxon>Vandenendeviridae</taxon>
        <taxon>Skurskavirinae</taxon>
        <taxon>Pakpunavirus</taxon>
    </lineage>
</organism>
<reference evidence="2" key="1">
    <citation type="submission" date="2024-06" db="EMBL/GenBank/DDBJ databases">
        <authorList>
            <person name="Agudelo-Romero P."/>
            <person name="Caparros-Martin J.A."/>
            <person name="Sharma A."/>
            <person name="Saladie M."/>
            <person name="Stick S.M."/>
            <person name="O'Gara F."/>
        </authorList>
    </citation>
    <scope>NUCLEOTIDE SEQUENCE</scope>
    <source>
        <strain evidence="2">VContig2</strain>
    </source>
</reference>